<comment type="cofactor">
    <cofactor evidence="1">
        <name>[4Fe-4S] cluster</name>
        <dbReference type="ChEBI" id="CHEBI:49883"/>
    </cofactor>
</comment>
<keyword evidence="2" id="KW-0004">4Fe-4S</keyword>
<keyword evidence="5" id="KW-0408">Iron</keyword>
<dbReference type="Pfam" id="PF04055">
    <property type="entry name" value="Radical_SAM"/>
    <property type="match status" value="1"/>
</dbReference>
<dbReference type="SUPFAM" id="SSF102114">
    <property type="entry name" value="Radical SAM enzymes"/>
    <property type="match status" value="1"/>
</dbReference>
<evidence type="ECO:0000256" key="2">
    <source>
        <dbReference type="ARBA" id="ARBA00022485"/>
    </source>
</evidence>
<dbReference type="InterPro" id="IPR058240">
    <property type="entry name" value="rSAM_sf"/>
</dbReference>
<evidence type="ECO:0000256" key="6">
    <source>
        <dbReference type="ARBA" id="ARBA00023014"/>
    </source>
</evidence>
<protein>
    <submittedName>
        <fullName evidence="8">TIGR01212 family radical SAM protein</fullName>
    </submittedName>
</protein>
<proteinExistence type="predicted"/>
<keyword evidence="3" id="KW-0949">S-adenosyl-L-methionine</keyword>
<dbReference type="InterPro" id="IPR006638">
    <property type="entry name" value="Elp3/MiaA/NifB-like_rSAM"/>
</dbReference>
<dbReference type="InterPro" id="IPR005911">
    <property type="entry name" value="YhcC-like"/>
</dbReference>
<dbReference type="RefSeq" id="WP_188314576.1">
    <property type="nucleotide sequence ID" value="NZ_JABTCG010000004.1"/>
</dbReference>
<evidence type="ECO:0000313" key="8">
    <source>
        <dbReference type="EMBL" id="MBD0851459.1"/>
    </source>
</evidence>
<dbReference type="SFLD" id="SFLDS00029">
    <property type="entry name" value="Radical_SAM"/>
    <property type="match status" value="1"/>
</dbReference>
<evidence type="ECO:0000256" key="1">
    <source>
        <dbReference type="ARBA" id="ARBA00001966"/>
    </source>
</evidence>
<keyword evidence="9" id="KW-1185">Reference proteome</keyword>
<dbReference type="PROSITE" id="PS51918">
    <property type="entry name" value="RADICAL_SAM"/>
    <property type="match status" value="1"/>
</dbReference>
<feature type="domain" description="Radical SAM core" evidence="7">
    <location>
        <begin position="18"/>
        <end position="261"/>
    </location>
</feature>
<dbReference type="Pfam" id="PF16199">
    <property type="entry name" value="Radical_SAM_C"/>
    <property type="match status" value="1"/>
</dbReference>
<dbReference type="Gene3D" id="3.80.30.20">
    <property type="entry name" value="tm_1862 like domain"/>
    <property type="match status" value="1"/>
</dbReference>
<evidence type="ECO:0000313" key="9">
    <source>
        <dbReference type="Proteomes" id="UP000598350"/>
    </source>
</evidence>
<evidence type="ECO:0000256" key="3">
    <source>
        <dbReference type="ARBA" id="ARBA00022691"/>
    </source>
</evidence>
<dbReference type="SFLD" id="SFLDG01086">
    <property type="entry name" value="elongater_protein-like"/>
    <property type="match status" value="1"/>
</dbReference>
<dbReference type="InterPro" id="IPR007197">
    <property type="entry name" value="rSAM"/>
</dbReference>
<evidence type="ECO:0000256" key="5">
    <source>
        <dbReference type="ARBA" id="ARBA00023004"/>
    </source>
</evidence>
<keyword evidence="4" id="KW-0479">Metal-binding</keyword>
<reference evidence="8 9" key="1">
    <citation type="submission" date="2020-05" db="EMBL/GenBank/DDBJ databases">
        <title>The draft genome sequence of Maribacter arenosus CAU 1321.</title>
        <authorList>
            <person name="Mu L."/>
        </authorList>
    </citation>
    <scope>NUCLEOTIDE SEQUENCE [LARGE SCALE GENOMIC DNA]</scope>
    <source>
        <strain evidence="8 9">CAU 1321</strain>
    </source>
</reference>
<accession>A0ABR7VHB4</accession>
<dbReference type="InterPro" id="IPR023404">
    <property type="entry name" value="rSAM_horseshoe"/>
</dbReference>
<dbReference type="SMART" id="SM00729">
    <property type="entry name" value="Elp3"/>
    <property type="match status" value="1"/>
</dbReference>
<dbReference type="SFLD" id="SFLDG01091">
    <property type="entry name" value="uncharacterized_CHP01210-like"/>
    <property type="match status" value="1"/>
</dbReference>
<dbReference type="EMBL" id="JABTCG010000004">
    <property type="protein sequence ID" value="MBD0851459.1"/>
    <property type="molecule type" value="Genomic_DNA"/>
</dbReference>
<dbReference type="Proteomes" id="UP000598350">
    <property type="component" value="Unassembled WGS sequence"/>
</dbReference>
<name>A0ABR7VHB4_9FLAO</name>
<gene>
    <name evidence="8" type="ORF">HPE63_12335</name>
</gene>
<comment type="caution">
    <text evidence="8">The sequence shown here is derived from an EMBL/GenBank/DDBJ whole genome shotgun (WGS) entry which is preliminary data.</text>
</comment>
<dbReference type="InterPro" id="IPR039661">
    <property type="entry name" value="ELP3"/>
</dbReference>
<evidence type="ECO:0000259" key="7">
    <source>
        <dbReference type="PROSITE" id="PS51918"/>
    </source>
</evidence>
<dbReference type="PANTHER" id="PTHR11135:SF1">
    <property type="entry name" value="PROTEIN YHCC"/>
    <property type="match status" value="1"/>
</dbReference>
<dbReference type="InterPro" id="IPR032432">
    <property type="entry name" value="Radical_SAM_C"/>
</dbReference>
<dbReference type="NCBIfam" id="TIGR01212">
    <property type="entry name" value="TIGR01212 family radical SAM protein"/>
    <property type="match status" value="1"/>
</dbReference>
<keyword evidence="6" id="KW-0411">Iron-sulfur</keyword>
<sequence length="321" mass="37037">MGFIGKRYYDYNSFIKSHFGERVQKISLDVGFSCPNRDGSKGFGGCTYCNNNTFNPEYCKPRKSIRWQLEQGMQFFAKRGKNNKYLAYFQAYTNTYSDSESLKELYLEALRVPNVVGLVIGTRPDCISDEIIDFLELLSKKYFISLDFGVESTNEATLLTVNRCHTYSDTVNAYQKCMNKGFHLGAHIIIGLPGETREEGLLHAIELSKLPINTLKIHHLQIVKNSVMAVQYKRNPEIFNLFALEEYVDFITDFIGYLRHDISIERFISEAPKDLLIAPKWGGVRKQEILDKIDKMLIKKNSWQGKFYIQNLESSGREILH</sequence>
<evidence type="ECO:0000256" key="4">
    <source>
        <dbReference type="ARBA" id="ARBA00022723"/>
    </source>
</evidence>
<dbReference type="PANTHER" id="PTHR11135">
    <property type="entry name" value="HISTONE ACETYLTRANSFERASE-RELATED"/>
    <property type="match status" value="1"/>
</dbReference>
<organism evidence="8 9">
    <name type="scientific">Maribacter arenosus</name>
    <dbReference type="NCBI Taxonomy" id="1854708"/>
    <lineage>
        <taxon>Bacteria</taxon>
        <taxon>Pseudomonadati</taxon>
        <taxon>Bacteroidota</taxon>
        <taxon>Flavobacteriia</taxon>
        <taxon>Flavobacteriales</taxon>
        <taxon>Flavobacteriaceae</taxon>
        <taxon>Maribacter</taxon>
    </lineage>
</organism>